<sequence length="110" mass="12460">RGPRSHNAGALVEHSRADREPSLVLPEQRYASGKPRAAAHQHRPLRRAEFPPARISALRLESATLCPQPRGPLERWPAPPIGDATFNRFWTLCRNSFDQHAQTRVRAGRR</sequence>
<feature type="region of interest" description="Disordered" evidence="1">
    <location>
        <begin position="1"/>
        <end position="23"/>
    </location>
</feature>
<dbReference type="PaxDb" id="2903-EOD21755"/>
<name>A0A0D3JE20_EMIH1</name>
<dbReference type="AlphaFoldDB" id="A0A0D3JE20"/>
<dbReference type="RefSeq" id="XP_005774184.1">
    <property type="nucleotide sequence ID" value="XM_005774127.1"/>
</dbReference>
<accession>A0A0D3JE20</accession>
<dbReference type="EnsemblProtists" id="EOD21755">
    <property type="protein sequence ID" value="EOD21755"/>
    <property type="gene ID" value="EMIHUDRAFT_435697"/>
</dbReference>
<dbReference type="GeneID" id="17267262"/>
<dbReference type="HOGENOM" id="CLU_2177688_0_0_1"/>
<evidence type="ECO:0008006" key="4">
    <source>
        <dbReference type="Google" id="ProtNLM"/>
    </source>
</evidence>
<evidence type="ECO:0000313" key="2">
    <source>
        <dbReference type="EnsemblProtists" id="EOD21755"/>
    </source>
</evidence>
<reference evidence="3" key="1">
    <citation type="journal article" date="2013" name="Nature">
        <title>Pan genome of the phytoplankton Emiliania underpins its global distribution.</title>
        <authorList>
            <person name="Read B.A."/>
            <person name="Kegel J."/>
            <person name="Klute M.J."/>
            <person name="Kuo A."/>
            <person name="Lefebvre S.C."/>
            <person name="Maumus F."/>
            <person name="Mayer C."/>
            <person name="Miller J."/>
            <person name="Monier A."/>
            <person name="Salamov A."/>
            <person name="Young J."/>
            <person name="Aguilar M."/>
            <person name="Claverie J.M."/>
            <person name="Frickenhaus S."/>
            <person name="Gonzalez K."/>
            <person name="Herman E.K."/>
            <person name="Lin Y.C."/>
            <person name="Napier J."/>
            <person name="Ogata H."/>
            <person name="Sarno A.F."/>
            <person name="Shmutz J."/>
            <person name="Schroeder D."/>
            <person name="de Vargas C."/>
            <person name="Verret F."/>
            <person name="von Dassow P."/>
            <person name="Valentin K."/>
            <person name="Van de Peer Y."/>
            <person name="Wheeler G."/>
            <person name="Dacks J.B."/>
            <person name="Delwiche C.F."/>
            <person name="Dyhrman S.T."/>
            <person name="Glockner G."/>
            <person name="John U."/>
            <person name="Richards T."/>
            <person name="Worden A.Z."/>
            <person name="Zhang X."/>
            <person name="Grigoriev I.V."/>
            <person name="Allen A.E."/>
            <person name="Bidle K."/>
            <person name="Borodovsky M."/>
            <person name="Bowler C."/>
            <person name="Brownlee C."/>
            <person name="Cock J.M."/>
            <person name="Elias M."/>
            <person name="Gladyshev V.N."/>
            <person name="Groth M."/>
            <person name="Guda C."/>
            <person name="Hadaegh A."/>
            <person name="Iglesias-Rodriguez M.D."/>
            <person name="Jenkins J."/>
            <person name="Jones B.M."/>
            <person name="Lawson T."/>
            <person name="Leese F."/>
            <person name="Lindquist E."/>
            <person name="Lobanov A."/>
            <person name="Lomsadze A."/>
            <person name="Malik S.B."/>
            <person name="Marsh M.E."/>
            <person name="Mackinder L."/>
            <person name="Mock T."/>
            <person name="Mueller-Roeber B."/>
            <person name="Pagarete A."/>
            <person name="Parker M."/>
            <person name="Probert I."/>
            <person name="Quesneville H."/>
            <person name="Raines C."/>
            <person name="Rensing S.A."/>
            <person name="Riano-Pachon D.M."/>
            <person name="Richier S."/>
            <person name="Rokitta S."/>
            <person name="Shiraiwa Y."/>
            <person name="Soanes D.M."/>
            <person name="van der Giezen M."/>
            <person name="Wahlund T.M."/>
            <person name="Williams B."/>
            <person name="Wilson W."/>
            <person name="Wolfe G."/>
            <person name="Wurch L.L."/>
        </authorList>
    </citation>
    <scope>NUCLEOTIDE SEQUENCE</scope>
</reference>
<dbReference type="Proteomes" id="UP000013827">
    <property type="component" value="Unassembled WGS sequence"/>
</dbReference>
<reference evidence="2" key="2">
    <citation type="submission" date="2024-10" db="UniProtKB">
        <authorList>
            <consortium name="EnsemblProtists"/>
        </authorList>
    </citation>
    <scope>IDENTIFICATION</scope>
</reference>
<proteinExistence type="predicted"/>
<evidence type="ECO:0000256" key="1">
    <source>
        <dbReference type="SAM" id="MobiDB-lite"/>
    </source>
</evidence>
<keyword evidence="3" id="KW-1185">Reference proteome</keyword>
<protein>
    <recommendedName>
        <fullName evidence="4">Integron gene cassette protein</fullName>
    </recommendedName>
</protein>
<evidence type="ECO:0000313" key="3">
    <source>
        <dbReference type="Proteomes" id="UP000013827"/>
    </source>
</evidence>
<dbReference type="KEGG" id="ehx:EMIHUDRAFT_435697"/>
<organism evidence="2 3">
    <name type="scientific">Emiliania huxleyi (strain CCMP1516)</name>
    <dbReference type="NCBI Taxonomy" id="280463"/>
    <lineage>
        <taxon>Eukaryota</taxon>
        <taxon>Haptista</taxon>
        <taxon>Haptophyta</taxon>
        <taxon>Prymnesiophyceae</taxon>
        <taxon>Isochrysidales</taxon>
        <taxon>Noelaerhabdaceae</taxon>
        <taxon>Emiliania</taxon>
    </lineage>
</organism>